<reference evidence="8 9" key="1">
    <citation type="submission" date="2015-01" db="EMBL/GenBank/DDBJ databases">
        <title>The Genome Sequence of Exophiala oligosperma CBS72588.</title>
        <authorList>
            <consortium name="The Broad Institute Genomics Platform"/>
            <person name="Cuomo C."/>
            <person name="de Hoog S."/>
            <person name="Gorbushina A."/>
            <person name="Stielow B."/>
            <person name="Teixiera M."/>
            <person name="Abouelleil A."/>
            <person name="Chapman S.B."/>
            <person name="Priest M."/>
            <person name="Young S.K."/>
            <person name="Wortman J."/>
            <person name="Nusbaum C."/>
            <person name="Birren B."/>
        </authorList>
    </citation>
    <scope>NUCLEOTIDE SEQUENCE [LARGE SCALE GENOMIC DNA]</scope>
    <source>
        <strain evidence="8 9">CBS 72588</strain>
    </source>
</reference>
<evidence type="ECO:0000256" key="1">
    <source>
        <dbReference type="ARBA" id="ARBA00004123"/>
    </source>
</evidence>
<evidence type="ECO:0000313" key="9">
    <source>
        <dbReference type="Proteomes" id="UP000053342"/>
    </source>
</evidence>
<dbReference type="PANTHER" id="PTHR40626:SF3">
    <property type="entry name" value="TRANSCRIPTION FACTOR WITH C2H2 AND ZN(2)-CYS(6) DNA BINDING DOMAIN (EUROFUNG)-RELATED"/>
    <property type="match status" value="1"/>
</dbReference>
<dbReference type="GO" id="GO:0006351">
    <property type="term" value="P:DNA-templated transcription"/>
    <property type="evidence" value="ECO:0007669"/>
    <property type="project" value="InterPro"/>
</dbReference>
<dbReference type="GeneID" id="27355982"/>
<dbReference type="GO" id="GO:0000981">
    <property type="term" value="F:DNA-binding transcription factor activity, RNA polymerase II-specific"/>
    <property type="evidence" value="ECO:0007669"/>
    <property type="project" value="InterPro"/>
</dbReference>
<dbReference type="PANTHER" id="PTHR40626">
    <property type="entry name" value="MIP31509P"/>
    <property type="match status" value="1"/>
</dbReference>
<sequence>MSLLPIYDLDITSFSPTMFLPLQETQQSPQSLIRASQQAEIEFVVTFDLTGRDLPAEFAESLTKLTLSLPRDHPEHAPSINLALGMMMMTQSNIERFLGLYFRHWNRHSPVVHRRTFDVADTSLALVLVMTLTGALFSLIPDEVSGAQSMLDLAEEFAFHDPDFEKLTSGISSEGPDGRRRALQALQASFSAAQLQLRQGSTWKRQQVRSERFNQIIFALRTMSLHNSSGYNYDSSFDQDELVASKAWAERESGLRLVYGIFHLDVAFTIFYDQTPRLFFHEIQLSQPCSQDAYMAESFESCREILRCENSKGCPRFPETVLALAEGRHDSFSTMEDFNLCYLFSVMFGFLQIIRSSRRNGASMERLQRGLRLWRVKWDEAVLQMTPAQQQASGFIKTAGPEFWHLACYLVSTSTSRGDADSIGSGVFMELFQKAKGCPSA</sequence>
<evidence type="ECO:0000256" key="6">
    <source>
        <dbReference type="ARBA" id="ARBA00023242"/>
    </source>
</evidence>
<evidence type="ECO:0000256" key="3">
    <source>
        <dbReference type="ARBA" id="ARBA00022737"/>
    </source>
</evidence>
<dbReference type="EMBL" id="KN847334">
    <property type="protein sequence ID" value="KIW45523.1"/>
    <property type="molecule type" value="Genomic_DNA"/>
</dbReference>
<feature type="domain" description="Xylanolytic transcriptional activator regulatory" evidence="7">
    <location>
        <begin position="98"/>
        <end position="375"/>
    </location>
</feature>
<accession>A0A0D2DRI3</accession>
<dbReference type="GO" id="GO:0005634">
    <property type="term" value="C:nucleus"/>
    <property type="evidence" value="ECO:0007669"/>
    <property type="project" value="UniProtKB-SubCell"/>
</dbReference>
<dbReference type="Pfam" id="PF04082">
    <property type="entry name" value="Fungal_trans"/>
    <property type="match status" value="1"/>
</dbReference>
<gene>
    <name evidence="8" type="ORF">PV06_03908</name>
</gene>
<protein>
    <recommendedName>
        <fullName evidence="7">Xylanolytic transcriptional activator regulatory domain-containing protein</fullName>
    </recommendedName>
</protein>
<keyword evidence="2" id="KW-0479">Metal-binding</keyword>
<evidence type="ECO:0000313" key="8">
    <source>
        <dbReference type="EMBL" id="KIW45523.1"/>
    </source>
</evidence>
<dbReference type="STRING" id="215243.A0A0D2DRI3"/>
<keyword evidence="3" id="KW-0677">Repeat</keyword>
<dbReference type="OrthoDB" id="654211at2759"/>
<evidence type="ECO:0000259" key="7">
    <source>
        <dbReference type="Pfam" id="PF04082"/>
    </source>
</evidence>
<dbReference type="GO" id="GO:0000978">
    <property type="term" value="F:RNA polymerase II cis-regulatory region sequence-specific DNA binding"/>
    <property type="evidence" value="ECO:0007669"/>
    <property type="project" value="InterPro"/>
</dbReference>
<organism evidence="8 9">
    <name type="scientific">Exophiala oligosperma</name>
    <dbReference type="NCBI Taxonomy" id="215243"/>
    <lineage>
        <taxon>Eukaryota</taxon>
        <taxon>Fungi</taxon>
        <taxon>Dikarya</taxon>
        <taxon>Ascomycota</taxon>
        <taxon>Pezizomycotina</taxon>
        <taxon>Eurotiomycetes</taxon>
        <taxon>Chaetothyriomycetidae</taxon>
        <taxon>Chaetothyriales</taxon>
        <taxon>Herpotrichiellaceae</taxon>
        <taxon>Exophiala</taxon>
    </lineage>
</organism>
<dbReference type="Proteomes" id="UP000053342">
    <property type="component" value="Unassembled WGS sequence"/>
</dbReference>
<dbReference type="RefSeq" id="XP_016265739.1">
    <property type="nucleotide sequence ID" value="XM_016404734.1"/>
</dbReference>
<keyword evidence="6" id="KW-0539">Nucleus</keyword>
<dbReference type="InterPro" id="IPR007219">
    <property type="entry name" value="XnlR_reg_dom"/>
</dbReference>
<dbReference type="GO" id="GO:0000785">
    <property type="term" value="C:chromatin"/>
    <property type="evidence" value="ECO:0007669"/>
    <property type="project" value="TreeGrafter"/>
</dbReference>
<dbReference type="GO" id="GO:0008270">
    <property type="term" value="F:zinc ion binding"/>
    <property type="evidence" value="ECO:0007669"/>
    <property type="project" value="UniProtKB-KW"/>
</dbReference>
<keyword evidence="5" id="KW-0862">Zinc</keyword>
<evidence type="ECO:0000256" key="5">
    <source>
        <dbReference type="ARBA" id="ARBA00022833"/>
    </source>
</evidence>
<dbReference type="HOGENOM" id="CLU_621173_0_0_1"/>
<evidence type="ECO:0000256" key="4">
    <source>
        <dbReference type="ARBA" id="ARBA00022771"/>
    </source>
</evidence>
<dbReference type="AlphaFoldDB" id="A0A0D2DRI3"/>
<dbReference type="VEuPathDB" id="FungiDB:PV06_03908"/>
<dbReference type="InterPro" id="IPR051059">
    <property type="entry name" value="VerF-like"/>
</dbReference>
<proteinExistence type="predicted"/>
<comment type="subcellular location">
    <subcellularLocation>
        <location evidence="1">Nucleus</location>
    </subcellularLocation>
</comment>
<dbReference type="CDD" id="cd12148">
    <property type="entry name" value="fungal_TF_MHR"/>
    <property type="match status" value="1"/>
</dbReference>
<keyword evidence="4" id="KW-0863">Zinc-finger</keyword>
<keyword evidence="9" id="KW-1185">Reference proteome</keyword>
<evidence type="ECO:0000256" key="2">
    <source>
        <dbReference type="ARBA" id="ARBA00022723"/>
    </source>
</evidence>
<name>A0A0D2DRI3_9EURO</name>